<comment type="subcellular location">
    <subcellularLocation>
        <location evidence="1">Cell membrane</location>
        <topology evidence="1">Multi-pass membrane protein</topology>
    </subcellularLocation>
</comment>
<feature type="transmembrane region" description="Helical" evidence="6">
    <location>
        <begin position="95"/>
        <end position="117"/>
    </location>
</feature>
<protein>
    <submittedName>
        <fullName evidence="7">Polysaccharide biosynthesis protein</fullName>
    </submittedName>
</protein>
<proteinExistence type="predicted"/>
<dbReference type="PANTHER" id="PTHR30250:SF11">
    <property type="entry name" value="O-ANTIGEN TRANSPORTER-RELATED"/>
    <property type="match status" value="1"/>
</dbReference>
<feature type="transmembrane region" description="Helical" evidence="6">
    <location>
        <begin position="51"/>
        <end position="74"/>
    </location>
</feature>
<dbReference type="AlphaFoldDB" id="A0A1B4VBM6"/>
<dbReference type="GO" id="GO:0005886">
    <property type="term" value="C:plasma membrane"/>
    <property type="evidence" value="ECO:0007669"/>
    <property type="project" value="UniProtKB-SubCell"/>
</dbReference>
<feature type="transmembrane region" description="Helical" evidence="6">
    <location>
        <begin position="21"/>
        <end position="39"/>
    </location>
</feature>
<keyword evidence="2" id="KW-1003">Cell membrane</keyword>
<name>A0A1B4VBM6_9GAMM</name>
<feature type="transmembrane region" description="Helical" evidence="6">
    <location>
        <begin position="337"/>
        <end position="359"/>
    </location>
</feature>
<dbReference type="InterPro" id="IPR002797">
    <property type="entry name" value="Polysacc_synth"/>
</dbReference>
<evidence type="ECO:0000256" key="2">
    <source>
        <dbReference type="ARBA" id="ARBA00022475"/>
    </source>
</evidence>
<feature type="transmembrane region" description="Helical" evidence="6">
    <location>
        <begin position="123"/>
        <end position="143"/>
    </location>
</feature>
<gene>
    <name evidence="7" type="ORF">SVA_1559</name>
</gene>
<keyword evidence="8" id="KW-1185">Reference proteome</keyword>
<dbReference type="InterPro" id="IPR050833">
    <property type="entry name" value="Poly_Biosynth_Transport"/>
</dbReference>
<feature type="transmembrane region" description="Helical" evidence="6">
    <location>
        <begin position="187"/>
        <end position="208"/>
    </location>
</feature>
<accession>A0A1B4VBM6</accession>
<sequence>MFRDKDDPTRPTGWREGAIGTAGVKIAGMLLAFTTSVVLANALGPKAYGDFALVVSLALLLGAPLALGLDILLVRELAAAVAADDRSRVHVLRRAVDRSVAGVSFATSLAASVLLLLGPWPLTSHLGVLLWGVALLLPVCALLRTQQACIQGLGGVAAGQMPQLVVLPLAVLLLTTLFLTIEPLTAPAAVLIYVSAAVTAWLVGRRWLPRTETMPGRTPGGAIPGRVAGPLILLAVAGTAHDQLPMVMLGALADARSVGLYDVARRTASLPSFALVVLSISLAPRIAELHTTGRKTDLARLVARAAPPALIVSLAVGAVLIACGESILSFFGEGFDAVYPSLVILTFGQLVYVLGGFAVPLLNMTGHDADVAWSFLGAGALNAGLSMVLVPPFAVEGAAVATTVSLGATTLFLTARVSRRLHIGVWPVRARQRVS</sequence>
<evidence type="ECO:0000256" key="4">
    <source>
        <dbReference type="ARBA" id="ARBA00022989"/>
    </source>
</evidence>
<keyword evidence="5 6" id="KW-0472">Membrane</keyword>
<evidence type="ECO:0000313" key="7">
    <source>
        <dbReference type="EMBL" id="BAU48121.1"/>
    </source>
</evidence>
<dbReference type="EMBL" id="AP014936">
    <property type="protein sequence ID" value="BAU48121.1"/>
    <property type="molecule type" value="Genomic_DNA"/>
</dbReference>
<feature type="transmembrane region" description="Helical" evidence="6">
    <location>
        <begin position="371"/>
        <end position="391"/>
    </location>
</feature>
<evidence type="ECO:0000256" key="1">
    <source>
        <dbReference type="ARBA" id="ARBA00004651"/>
    </source>
</evidence>
<feature type="transmembrane region" description="Helical" evidence="6">
    <location>
        <begin position="397"/>
        <end position="415"/>
    </location>
</feature>
<evidence type="ECO:0000256" key="3">
    <source>
        <dbReference type="ARBA" id="ARBA00022692"/>
    </source>
</evidence>
<evidence type="ECO:0000256" key="5">
    <source>
        <dbReference type="ARBA" id="ARBA00023136"/>
    </source>
</evidence>
<evidence type="ECO:0000313" key="8">
    <source>
        <dbReference type="Proteomes" id="UP000218899"/>
    </source>
</evidence>
<keyword evidence="3 6" id="KW-0812">Transmembrane</keyword>
<feature type="transmembrane region" description="Helical" evidence="6">
    <location>
        <begin position="308"/>
        <end position="331"/>
    </location>
</feature>
<keyword evidence="4 6" id="KW-1133">Transmembrane helix</keyword>
<dbReference type="KEGG" id="sva:SVA_1559"/>
<evidence type="ECO:0000256" key="6">
    <source>
        <dbReference type="SAM" id="Phobius"/>
    </source>
</evidence>
<reference evidence="7 8" key="1">
    <citation type="submission" date="2015-08" db="EMBL/GenBank/DDBJ databases">
        <title>Complete genome sequence of Sulfurifustis variabilis.</title>
        <authorList>
            <person name="Miura A."/>
            <person name="Kojima H."/>
            <person name="Fukui M."/>
        </authorList>
    </citation>
    <scope>NUCLEOTIDE SEQUENCE [LARGE SCALE GENOMIC DNA]</scope>
    <source>
        <strain evidence="8">skN76</strain>
    </source>
</reference>
<dbReference type="PANTHER" id="PTHR30250">
    <property type="entry name" value="PST FAMILY PREDICTED COLANIC ACID TRANSPORTER"/>
    <property type="match status" value="1"/>
</dbReference>
<feature type="transmembrane region" description="Helical" evidence="6">
    <location>
        <begin position="164"/>
        <end position="181"/>
    </location>
</feature>
<dbReference type="Proteomes" id="UP000218899">
    <property type="component" value="Chromosome"/>
</dbReference>
<organism evidence="7 8">
    <name type="scientific">Sulfurifustis variabilis</name>
    <dbReference type="NCBI Taxonomy" id="1675686"/>
    <lineage>
        <taxon>Bacteria</taxon>
        <taxon>Pseudomonadati</taxon>
        <taxon>Pseudomonadota</taxon>
        <taxon>Gammaproteobacteria</taxon>
        <taxon>Acidiferrobacterales</taxon>
        <taxon>Acidiferrobacteraceae</taxon>
        <taxon>Sulfurifustis</taxon>
    </lineage>
</organism>
<dbReference type="Pfam" id="PF01943">
    <property type="entry name" value="Polysacc_synt"/>
    <property type="match status" value="1"/>
</dbReference>